<geneLocation type="plasmid" evidence="1">
    <name>pBS72</name>
</geneLocation>
<reference evidence="1" key="4">
    <citation type="journal article" date="2006" name="Microbiology">
        <title>The replicative polymerases PolC and DnaE are required for theta replication of the Bacillus subtilis plasmid pBS72.</title>
        <authorList>
            <person name="Titok M."/>
            <person name="Suski C."/>
            <person name="Dalmais B."/>
            <person name="Ehrlich S.D."/>
            <person name="Janniere L."/>
        </authorList>
    </citation>
    <scope>NUCLEOTIDE SEQUENCE</scope>
    <source>
        <strain evidence="1">72</strain>
        <plasmid evidence="1">pBS72</plasmid>
    </source>
</reference>
<proteinExistence type="predicted"/>
<keyword evidence="1" id="KW-0614">Plasmid</keyword>
<dbReference type="EMBL" id="KX711616">
    <property type="protein sequence ID" value="APB62345.1"/>
    <property type="molecule type" value="Genomic_DNA"/>
</dbReference>
<sequence>MVTCLLEHGEMPQRVAGLYRLTTASRPVGEPLEESFFIYWVKKYHNPNNSTDTKNSIDSTITIISTMAYKYRDQKSNVLNLLD</sequence>
<reference evidence="1" key="3">
    <citation type="journal article" date="2004" name="Mol. Biol. (Mosk.)">
        <title>The replication system of plasmids from Bacillus subtilis environmental isolates.</title>
        <authorList>
            <person name="Lagodich A.V."/>
            <person name="Shtaniuk Iu.V."/>
            <person name="Prozorov A.A."/>
            <person name="Titok M.A."/>
        </authorList>
    </citation>
    <scope>NUCLEOTIDE SEQUENCE</scope>
    <source>
        <strain evidence="1">72</strain>
        <plasmid evidence="1">pBS72</plasmid>
    </source>
</reference>
<accession>A0A1J0AKS6</accession>
<dbReference type="AlphaFoldDB" id="A0A1J0AKS6"/>
<reference evidence="1" key="1">
    <citation type="journal article" date="2002" name="Mikrobiologiia">
        <title>Soil strain of Bacillus subtilis harboring a large plasmid that mediates high-frequency conjugal mobilization.</title>
        <authorList>
            <person name="Lotareva O.V."/>
            <person name="Poluektova E.U."/>
            <person name="Titok M.A."/>
            <person name="Prozorov A.A."/>
        </authorList>
    </citation>
    <scope>NUCLEOTIDE SEQUENCE</scope>
    <source>
        <strain evidence="1">72</strain>
        <plasmid evidence="1">pBS72</plasmid>
    </source>
</reference>
<name>A0A1J0AKS6_BACIU</name>
<reference evidence="1" key="5">
    <citation type="submission" date="2016-08" db="EMBL/GenBank/DDBJ databases">
        <authorList>
            <person name="Satsunkevich N.E."/>
            <person name="Valentovich L.N."/>
            <person name="Kolomiets E.I."/>
            <person name="Titok M.A."/>
        </authorList>
    </citation>
    <scope>NUCLEOTIDE SEQUENCE</scope>
    <source>
        <strain evidence="1">72</strain>
        <plasmid evidence="1">pBS72</plasmid>
    </source>
</reference>
<evidence type="ECO:0000313" key="1">
    <source>
        <dbReference type="EMBL" id="APB62345.1"/>
    </source>
</evidence>
<reference evidence="1" key="2">
    <citation type="journal article" date="2003" name="Plasmid">
        <title>Bacillus subtilis soil isolates: plasmid replicon analysis and construction of a new theta-replicating vector.</title>
        <authorList>
            <person name="Titok M.A."/>
            <person name="Chapuis J."/>
            <person name="Selezneva Y.V."/>
            <person name="Lagodich A.V."/>
            <person name="Prokulevich V.A."/>
            <person name="Ehrlich S.D."/>
            <person name="Janniere L."/>
        </authorList>
    </citation>
    <scope>NUCLEOTIDE SEQUENCE</scope>
    <source>
        <strain evidence="1">72</strain>
        <plasmid evidence="1">pBS72</plasmid>
    </source>
</reference>
<protein>
    <submittedName>
        <fullName evidence="1">Uncharacterized protein</fullName>
    </submittedName>
</protein>
<gene>
    <name evidence="1" type="ORF">pBS72_0760</name>
</gene>
<organism evidence="1">
    <name type="scientific">Bacillus subtilis</name>
    <dbReference type="NCBI Taxonomy" id="1423"/>
    <lineage>
        <taxon>Bacteria</taxon>
        <taxon>Bacillati</taxon>
        <taxon>Bacillota</taxon>
        <taxon>Bacilli</taxon>
        <taxon>Bacillales</taxon>
        <taxon>Bacillaceae</taxon>
        <taxon>Bacillus</taxon>
    </lineage>
</organism>